<comment type="caution">
    <text evidence="1">The sequence shown here is derived from an EMBL/GenBank/DDBJ whole genome shotgun (WGS) entry which is preliminary data.</text>
</comment>
<protein>
    <submittedName>
        <fullName evidence="1">TIGR00725 family protein</fullName>
    </submittedName>
</protein>
<dbReference type="RefSeq" id="WP_368004588.1">
    <property type="nucleotide sequence ID" value="NZ_JAMXFF010000001.1"/>
</dbReference>
<evidence type="ECO:0000313" key="2">
    <source>
        <dbReference type="Proteomes" id="UP001525890"/>
    </source>
</evidence>
<gene>
    <name evidence="1" type="ORF">NG799_00610</name>
</gene>
<dbReference type="Proteomes" id="UP001525890">
    <property type="component" value="Unassembled WGS sequence"/>
</dbReference>
<dbReference type="InterPro" id="IPR005268">
    <property type="entry name" value="CHP00725"/>
</dbReference>
<organism evidence="1 2">
    <name type="scientific">Laspinema palackyanum D2a</name>
    <dbReference type="NCBI Taxonomy" id="2953684"/>
    <lineage>
        <taxon>Bacteria</taxon>
        <taxon>Bacillati</taxon>
        <taxon>Cyanobacteriota</taxon>
        <taxon>Cyanophyceae</taxon>
        <taxon>Oscillatoriophycideae</taxon>
        <taxon>Oscillatoriales</taxon>
        <taxon>Laspinemataceae</taxon>
        <taxon>Laspinema</taxon>
        <taxon>Laspinema palackyanum</taxon>
    </lineage>
</organism>
<dbReference type="EMBL" id="JAMXFF010000001">
    <property type="protein sequence ID" value="MCT7964829.1"/>
    <property type="molecule type" value="Genomic_DNA"/>
</dbReference>
<sequence length="168" mass="17198">MRKPIIGIMGPGSNATEPDLENAYQLGKLIAEQGWILLTGGRKAGVMDAASQGAKSANGLTLGILPGEDKTGISDAIDIAILTGIGSARNNINALTSDVVIACGMGSGTASEVALALKAGKQVILLNDSRESHQFFSSLSPDGVIIVQSAEEAISRVRDIIIASGLLN</sequence>
<keyword evidence="2" id="KW-1185">Reference proteome</keyword>
<reference evidence="1 2" key="1">
    <citation type="journal article" date="2022" name="Front. Microbiol.">
        <title>High genomic differentiation and limited gene flow indicate recent cryptic speciation within the genus Laspinema (cyanobacteria).</title>
        <authorList>
            <person name="Stanojkovic A."/>
            <person name="Skoupy S."/>
            <person name="Skaloud P."/>
            <person name="Dvorak P."/>
        </authorList>
    </citation>
    <scope>NUCLEOTIDE SEQUENCE [LARGE SCALE GENOMIC DNA]</scope>
    <source>
        <strain evidence="1 2">D2a</strain>
    </source>
</reference>
<evidence type="ECO:0000313" key="1">
    <source>
        <dbReference type="EMBL" id="MCT7964829.1"/>
    </source>
</evidence>
<dbReference type="SUPFAM" id="SSF102405">
    <property type="entry name" value="MCP/YpsA-like"/>
    <property type="match status" value="1"/>
</dbReference>
<dbReference type="Gene3D" id="3.40.50.450">
    <property type="match status" value="1"/>
</dbReference>
<dbReference type="InterPro" id="IPR041164">
    <property type="entry name" value="LDcluster4"/>
</dbReference>
<dbReference type="Pfam" id="PF18306">
    <property type="entry name" value="LDcluster4"/>
    <property type="match status" value="1"/>
</dbReference>
<name>A0ABT2MJB2_9CYAN</name>
<dbReference type="NCBIfam" id="TIGR00725">
    <property type="entry name" value="TIGR00725 family protein"/>
    <property type="match status" value="1"/>
</dbReference>
<accession>A0ABT2MJB2</accession>
<dbReference type="InterPro" id="IPR052341">
    <property type="entry name" value="LOG_family_nucleotidases"/>
</dbReference>
<dbReference type="PANTHER" id="PTHR43393:SF3">
    <property type="entry name" value="LYSINE DECARBOXYLASE-LIKE PROTEIN"/>
    <property type="match status" value="1"/>
</dbReference>
<dbReference type="PANTHER" id="PTHR43393">
    <property type="entry name" value="CYTOKININ RIBOSIDE 5'-MONOPHOSPHATE PHOSPHORIBOHYDROLASE"/>
    <property type="match status" value="1"/>
</dbReference>
<proteinExistence type="predicted"/>